<dbReference type="EMBL" id="CP031313">
    <property type="protein sequence ID" value="QCC49350.1"/>
    <property type="molecule type" value="Genomic_DNA"/>
</dbReference>
<dbReference type="OrthoDB" id="307518at2157"/>
<dbReference type="InterPro" id="IPR014710">
    <property type="entry name" value="RmlC-like_jellyroll"/>
</dbReference>
<gene>
    <name evidence="2" type="ORF">DV707_16470</name>
    <name evidence="3" type="ORF">SAMN04488133_2972</name>
</gene>
<reference evidence="2 5" key="2">
    <citation type="journal article" date="2019" name="Nat. Commun.">
        <title>A new type of DNA phosphorothioation-based antiviral system in archaea.</title>
        <authorList>
            <person name="Xiong L."/>
            <person name="Liu S."/>
            <person name="Chen S."/>
            <person name="Xiao Y."/>
            <person name="Zhu B."/>
            <person name="Gao Y."/>
            <person name="Zhang Y."/>
            <person name="Chen B."/>
            <person name="Luo J."/>
            <person name="Deng Z."/>
            <person name="Chen X."/>
            <person name="Wang L."/>
            <person name="Chen S."/>
        </authorList>
    </citation>
    <scope>NUCLEOTIDE SEQUENCE [LARGE SCALE GENOMIC DNA]</scope>
    <source>
        <strain evidence="2 5">CGMCC 1.10331</strain>
        <plasmid evidence="2 5">unnamed2</plasmid>
    </source>
</reference>
<geneLocation type="plasmid" evidence="2">
    <name>unnamed2</name>
</geneLocation>
<evidence type="ECO:0000313" key="5">
    <source>
        <dbReference type="Proteomes" id="UP000296733"/>
    </source>
</evidence>
<dbReference type="Proteomes" id="UP000236740">
    <property type="component" value="Unassembled WGS sequence"/>
</dbReference>
<accession>A0A1H6BSL0</accession>
<dbReference type="InterPro" id="IPR011051">
    <property type="entry name" value="RmlC_Cupin_sf"/>
</dbReference>
<name>A0A1H6BSL0_9EURY</name>
<evidence type="ECO:0000259" key="1">
    <source>
        <dbReference type="Pfam" id="PF07883"/>
    </source>
</evidence>
<dbReference type="Proteomes" id="UP000296733">
    <property type="component" value="Plasmid unnamed2"/>
</dbReference>
<proteinExistence type="predicted"/>
<evidence type="ECO:0000313" key="2">
    <source>
        <dbReference type="EMBL" id="QCC49350.1"/>
    </source>
</evidence>
<keyword evidence="4" id="KW-1185">Reference proteome</keyword>
<feature type="domain" description="Cupin type-2" evidence="1">
    <location>
        <begin position="72"/>
        <end position="133"/>
    </location>
</feature>
<dbReference type="EMBL" id="FNVN01000005">
    <property type="protein sequence ID" value="SEG63417.1"/>
    <property type="molecule type" value="Genomic_DNA"/>
</dbReference>
<dbReference type="Pfam" id="PF07883">
    <property type="entry name" value="Cupin_2"/>
    <property type="match status" value="1"/>
</dbReference>
<keyword evidence="2" id="KW-0614">Plasmid</keyword>
<keyword evidence="3" id="KW-0413">Isomerase</keyword>
<evidence type="ECO:0000313" key="4">
    <source>
        <dbReference type="Proteomes" id="UP000236740"/>
    </source>
</evidence>
<dbReference type="AlphaFoldDB" id="A0A1H6BSL0"/>
<reference evidence="3 4" key="1">
    <citation type="submission" date="2016-10" db="EMBL/GenBank/DDBJ databases">
        <authorList>
            <person name="de Groot N.N."/>
        </authorList>
    </citation>
    <scope>NUCLEOTIDE SEQUENCE [LARGE SCALE GENOMIC DNA]</scope>
    <source>
        <strain evidence="3 4">CGMCC 1.10331</strain>
    </source>
</reference>
<evidence type="ECO:0000313" key="3">
    <source>
        <dbReference type="EMBL" id="SEG63417.1"/>
    </source>
</evidence>
<dbReference type="InterPro" id="IPR013096">
    <property type="entry name" value="Cupin_2"/>
</dbReference>
<dbReference type="CDD" id="cd02208">
    <property type="entry name" value="cupin_RmlC-like"/>
    <property type="match status" value="1"/>
</dbReference>
<sequence length="231" mass="26379">MTIITGRPLGNDGKPADGPALELEADGPATRLLRESPYPLASSPAAELWSVITRYPERDGSSDPAMIVWASPDSMELPPHVHLYDSEYFRTLRGEVTLVVDDERHHLSPGEDITIDPGQRHYFRNNTDDYVAFYTETPWIRTIEVQFTFFGMDHDGVFSRDDSYSEPDLFQGLLMSEYLHERTRIASIPFSVQRFLWGTFGRFAKMTGREAVDTAYLSDEFWNETVEQPAF</sequence>
<organism evidence="3 4">
    <name type="scientific">Halobellus limi</name>
    <dbReference type="NCBI Taxonomy" id="699433"/>
    <lineage>
        <taxon>Archaea</taxon>
        <taxon>Methanobacteriati</taxon>
        <taxon>Methanobacteriota</taxon>
        <taxon>Stenosarchaea group</taxon>
        <taxon>Halobacteria</taxon>
        <taxon>Halobacteriales</taxon>
        <taxon>Haloferacaceae</taxon>
        <taxon>Halobellus</taxon>
    </lineage>
</organism>
<dbReference type="KEGG" id="hlm:DV707_16470"/>
<dbReference type="GO" id="GO:0016853">
    <property type="term" value="F:isomerase activity"/>
    <property type="evidence" value="ECO:0007669"/>
    <property type="project" value="UniProtKB-KW"/>
</dbReference>
<protein>
    <submittedName>
        <fullName evidence="2">Cupin domain-containing protein</fullName>
    </submittedName>
    <submittedName>
        <fullName evidence="3">Mannose-6-phosphate isomerase, cupin superfamily</fullName>
    </submittedName>
</protein>
<dbReference type="SUPFAM" id="SSF51182">
    <property type="entry name" value="RmlC-like cupins"/>
    <property type="match status" value="1"/>
</dbReference>
<dbReference type="Gene3D" id="2.60.120.10">
    <property type="entry name" value="Jelly Rolls"/>
    <property type="match status" value="1"/>
</dbReference>